<protein>
    <submittedName>
        <fullName evidence="1">Uncharacterized protein</fullName>
    </submittedName>
</protein>
<organism evidence="1 2">
    <name type="scientific">Mycena rosella</name>
    <name type="common">Pink bonnet</name>
    <name type="synonym">Agaricus rosellus</name>
    <dbReference type="NCBI Taxonomy" id="1033263"/>
    <lineage>
        <taxon>Eukaryota</taxon>
        <taxon>Fungi</taxon>
        <taxon>Dikarya</taxon>
        <taxon>Basidiomycota</taxon>
        <taxon>Agaricomycotina</taxon>
        <taxon>Agaricomycetes</taxon>
        <taxon>Agaricomycetidae</taxon>
        <taxon>Agaricales</taxon>
        <taxon>Marasmiineae</taxon>
        <taxon>Mycenaceae</taxon>
        <taxon>Mycena</taxon>
    </lineage>
</organism>
<accession>A0AAD7DIT7</accession>
<dbReference type="EMBL" id="JARKIE010000055">
    <property type="protein sequence ID" value="KAJ7691896.1"/>
    <property type="molecule type" value="Genomic_DNA"/>
</dbReference>
<proteinExistence type="predicted"/>
<dbReference type="AlphaFoldDB" id="A0AAD7DIT7"/>
<sequence length="247" mass="26532">MHTILACAEPAGVGTGGGGISVQTDNTAGEIDNFSSPTFKSLSMWYPRVKSSILDLIVAGTFEASDLPKLQSHSTGAQEQGRTVLWYTNGGFAAPETSPDDLLELGLSCSYLKAFPSIMPLLDVWSIYTGVCALCDPTGGGVAAVFSIYTTLLLQFATQYEWNTVLLYHYKFTTLRMAENFHLTRWKNPNLTLVSTCLVQYPLSTAAALSAKKCALADQLTSLVQPAAPSPSPSQLLAPLRLPHPVI</sequence>
<evidence type="ECO:0000313" key="1">
    <source>
        <dbReference type="EMBL" id="KAJ7691896.1"/>
    </source>
</evidence>
<evidence type="ECO:0000313" key="2">
    <source>
        <dbReference type="Proteomes" id="UP001221757"/>
    </source>
</evidence>
<comment type="caution">
    <text evidence="1">The sequence shown here is derived from an EMBL/GenBank/DDBJ whole genome shotgun (WGS) entry which is preliminary data.</text>
</comment>
<dbReference type="Proteomes" id="UP001221757">
    <property type="component" value="Unassembled WGS sequence"/>
</dbReference>
<keyword evidence="2" id="KW-1185">Reference proteome</keyword>
<name>A0AAD7DIT7_MYCRO</name>
<gene>
    <name evidence="1" type="ORF">B0H17DRAFT_1200759</name>
</gene>
<reference evidence="1" key="1">
    <citation type="submission" date="2023-03" db="EMBL/GenBank/DDBJ databases">
        <title>Massive genome expansion in bonnet fungi (Mycena s.s.) driven by repeated elements and novel gene families across ecological guilds.</title>
        <authorList>
            <consortium name="Lawrence Berkeley National Laboratory"/>
            <person name="Harder C.B."/>
            <person name="Miyauchi S."/>
            <person name="Viragh M."/>
            <person name="Kuo A."/>
            <person name="Thoen E."/>
            <person name="Andreopoulos B."/>
            <person name="Lu D."/>
            <person name="Skrede I."/>
            <person name="Drula E."/>
            <person name="Henrissat B."/>
            <person name="Morin E."/>
            <person name="Kohler A."/>
            <person name="Barry K."/>
            <person name="LaButti K."/>
            <person name="Morin E."/>
            <person name="Salamov A."/>
            <person name="Lipzen A."/>
            <person name="Mereny Z."/>
            <person name="Hegedus B."/>
            <person name="Baldrian P."/>
            <person name="Stursova M."/>
            <person name="Weitz H."/>
            <person name="Taylor A."/>
            <person name="Grigoriev I.V."/>
            <person name="Nagy L.G."/>
            <person name="Martin F."/>
            <person name="Kauserud H."/>
        </authorList>
    </citation>
    <scope>NUCLEOTIDE SEQUENCE</scope>
    <source>
        <strain evidence="1">CBHHK067</strain>
    </source>
</reference>